<keyword evidence="4" id="KW-1185">Reference proteome</keyword>
<dbReference type="PANTHER" id="PTHR43228:SF1">
    <property type="entry name" value="TWO-COMPONENT RESPONSE REGULATOR ARR22"/>
    <property type="match status" value="1"/>
</dbReference>
<dbReference type="Pfam" id="PF00072">
    <property type="entry name" value="Response_reg"/>
    <property type="match status" value="1"/>
</dbReference>
<dbReference type="EMBL" id="RBZP01000009">
    <property type="protein sequence ID" value="RKQ32699.1"/>
    <property type="molecule type" value="Genomic_DNA"/>
</dbReference>
<protein>
    <submittedName>
        <fullName evidence="3">Response regulator</fullName>
    </submittedName>
</protein>
<name>A0A495A3K8_9BACI</name>
<dbReference type="GO" id="GO:0000160">
    <property type="term" value="P:phosphorelay signal transduction system"/>
    <property type="evidence" value="ECO:0007669"/>
    <property type="project" value="InterPro"/>
</dbReference>
<dbReference type="InterPro" id="IPR052048">
    <property type="entry name" value="ST_Response_Regulator"/>
</dbReference>
<proteinExistence type="predicted"/>
<comment type="caution">
    <text evidence="3">The sequence shown here is derived from an EMBL/GenBank/DDBJ whole genome shotgun (WGS) entry which is preliminary data.</text>
</comment>
<dbReference type="OrthoDB" id="9790669at2"/>
<sequence>MTKILITEDSLFMRNWLKGILQQFGYTDFIEAVNGEEAIEKYKNNNPDIVLLDLTLPVMDGLTALNKMMEYDSNAKIVMCSALGTEYNVRKALKYGATSFVVKPYFQNLENVIDRALTN</sequence>
<dbReference type="InterPro" id="IPR001789">
    <property type="entry name" value="Sig_transdc_resp-reg_receiver"/>
</dbReference>
<dbReference type="Gene3D" id="3.40.50.2300">
    <property type="match status" value="1"/>
</dbReference>
<keyword evidence="1" id="KW-0597">Phosphoprotein</keyword>
<accession>A0A495A3K8</accession>
<evidence type="ECO:0000256" key="1">
    <source>
        <dbReference type="PROSITE-ProRule" id="PRU00169"/>
    </source>
</evidence>
<dbReference type="PANTHER" id="PTHR43228">
    <property type="entry name" value="TWO-COMPONENT RESPONSE REGULATOR"/>
    <property type="match status" value="1"/>
</dbReference>
<feature type="modified residue" description="4-aspartylphosphate" evidence="1">
    <location>
        <position position="53"/>
    </location>
</feature>
<feature type="domain" description="Response regulatory" evidence="2">
    <location>
        <begin position="3"/>
        <end position="118"/>
    </location>
</feature>
<evidence type="ECO:0000259" key="2">
    <source>
        <dbReference type="PROSITE" id="PS50110"/>
    </source>
</evidence>
<evidence type="ECO:0000313" key="4">
    <source>
        <dbReference type="Proteomes" id="UP000269301"/>
    </source>
</evidence>
<reference evidence="3 4" key="1">
    <citation type="journal article" date="2016" name="Int. J. Syst. Evol. Microbiol.">
        <title>Oceanobacillus halophilus sp. nov., a novel moderately halophilic bacterium from a hypersaline lake.</title>
        <authorList>
            <person name="Amoozegar M.A."/>
            <person name="Bagheri M."/>
            <person name="Makhdoumi A."/>
            <person name="Nikou M.M."/>
            <person name="Fazeli S.A.S."/>
            <person name="Schumann P."/>
            <person name="Sproer C."/>
            <person name="Sanchez-Porro C."/>
            <person name="Ventosa A."/>
        </authorList>
    </citation>
    <scope>NUCLEOTIDE SEQUENCE [LARGE SCALE GENOMIC DNA]</scope>
    <source>
        <strain evidence="3 4">DSM 23996</strain>
    </source>
</reference>
<dbReference type="PROSITE" id="PS50110">
    <property type="entry name" value="RESPONSE_REGULATORY"/>
    <property type="match status" value="1"/>
</dbReference>
<evidence type="ECO:0000313" key="3">
    <source>
        <dbReference type="EMBL" id="RKQ32699.1"/>
    </source>
</evidence>
<organism evidence="3 4">
    <name type="scientific">Oceanobacillus halophilus</name>
    <dbReference type="NCBI Taxonomy" id="930130"/>
    <lineage>
        <taxon>Bacteria</taxon>
        <taxon>Bacillati</taxon>
        <taxon>Bacillota</taxon>
        <taxon>Bacilli</taxon>
        <taxon>Bacillales</taxon>
        <taxon>Bacillaceae</taxon>
        <taxon>Oceanobacillus</taxon>
    </lineage>
</organism>
<gene>
    <name evidence="3" type="ORF">D8M06_12270</name>
</gene>
<dbReference type="Proteomes" id="UP000269301">
    <property type="component" value="Unassembled WGS sequence"/>
</dbReference>
<dbReference type="AlphaFoldDB" id="A0A495A3K8"/>
<dbReference type="SMART" id="SM00448">
    <property type="entry name" value="REC"/>
    <property type="match status" value="1"/>
</dbReference>
<dbReference type="RefSeq" id="WP_121204695.1">
    <property type="nucleotide sequence ID" value="NZ_RBZP01000009.1"/>
</dbReference>
<dbReference type="SUPFAM" id="SSF52172">
    <property type="entry name" value="CheY-like"/>
    <property type="match status" value="1"/>
</dbReference>
<dbReference type="InterPro" id="IPR011006">
    <property type="entry name" value="CheY-like_superfamily"/>
</dbReference>